<dbReference type="RefSeq" id="XP_015589345.1">
    <property type="nucleotide sequence ID" value="XM_015733859.1"/>
</dbReference>
<dbReference type="GeneID" id="107264984"/>
<sequence>MTYAQFKDLCSTCWNGDKYRFLVIDKDSDLDGVAFWIDKHNMQRRKLQEQKDVLRQTAKASDAILKKHRMIKLGRENVEQATSEVSKPVVTLLQKLVTALRPEHNLIKDEIKDEIKQDVGADDTIRSADESFKSLNNDFFEGVDDEQVENADEEEEEEEEGKHYLDMMLSNQGKHLDTAYGVRKVAKNPYLKITGLIELLFKKVPDGTSVTQDDLDNYKNIILTTNAHRKYYKPDGAIRKSKSFKFHNVTAKLIEQPSVTGKGIVSWYMIATKDGRTDYVYWDDPNELVDYLRLILASQEDGNPSHSNEILPIIKELREAVRFKFTAAGHYDIDNKRLCNVADAEEENDAVTLI</sequence>
<evidence type="ECO:0000313" key="3">
    <source>
        <dbReference type="RefSeq" id="XP_015589345.1"/>
    </source>
</evidence>
<name>A0AAJ7BM06_CEPCN</name>
<dbReference type="PANTHER" id="PTHR35374">
    <property type="entry name" value="CYCLIN-DEPENDENT KINASE 11A-LIKE"/>
    <property type="match status" value="1"/>
</dbReference>
<accession>A0AAJ7BM06</accession>
<proteinExistence type="predicted"/>
<feature type="domain" description="DUF8207" evidence="1">
    <location>
        <begin position="185"/>
        <end position="253"/>
    </location>
</feature>
<dbReference type="InterPro" id="IPR058520">
    <property type="entry name" value="DUF8207"/>
</dbReference>
<dbReference type="KEGG" id="ccin:107264984"/>
<organism evidence="2 3">
    <name type="scientific">Cephus cinctus</name>
    <name type="common">Wheat stem sawfly</name>
    <dbReference type="NCBI Taxonomy" id="211228"/>
    <lineage>
        <taxon>Eukaryota</taxon>
        <taxon>Metazoa</taxon>
        <taxon>Ecdysozoa</taxon>
        <taxon>Arthropoda</taxon>
        <taxon>Hexapoda</taxon>
        <taxon>Insecta</taxon>
        <taxon>Pterygota</taxon>
        <taxon>Neoptera</taxon>
        <taxon>Endopterygota</taxon>
        <taxon>Hymenoptera</taxon>
        <taxon>Cephoidea</taxon>
        <taxon>Cephidae</taxon>
        <taxon>Cephus</taxon>
    </lineage>
</organism>
<protein>
    <submittedName>
        <fullName evidence="3">Uncharacterized protein LOC107264984</fullName>
    </submittedName>
</protein>
<dbReference type="PANTHER" id="PTHR35374:SF1">
    <property type="entry name" value="PROTEIN KINASE DOMAIN-CONTAINING PROTEIN"/>
    <property type="match status" value="1"/>
</dbReference>
<gene>
    <name evidence="3" type="primary">LOC107264984</name>
</gene>
<dbReference type="Pfam" id="PF26634">
    <property type="entry name" value="DUF8207"/>
    <property type="match status" value="1"/>
</dbReference>
<evidence type="ECO:0000313" key="2">
    <source>
        <dbReference type="Proteomes" id="UP000694920"/>
    </source>
</evidence>
<keyword evidence="2" id="KW-1185">Reference proteome</keyword>
<dbReference type="AlphaFoldDB" id="A0AAJ7BM06"/>
<dbReference type="Proteomes" id="UP000694920">
    <property type="component" value="Unplaced"/>
</dbReference>
<evidence type="ECO:0000259" key="1">
    <source>
        <dbReference type="Pfam" id="PF26634"/>
    </source>
</evidence>
<reference evidence="3" key="1">
    <citation type="submission" date="2025-08" db="UniProtKB">
        <authorList>
            <consortium name="RefSeq"/>
        </authorList>
    </citation>
    <scope>IDENTIFICATION</scope>
</reference>